<dbReference type="RefSeq" id="WP_374726606.1">
    <property type="nucleotide sequence ID" value="NZ_JAVDWW010000001.1"/>
</dbReference>
<dbReference type="InterPro" id="IPR003594">
    <property type="entry name" value="HATPase_dom"/>
</dbReference>
<keyword evidence="1" id="KW-0723">Serine/threonine-protein kinase</keyword>
<dbReference type="InterPro" id="IPR036890">
    <property type="entry name" value="HATPase_C_sf"/>
</dbReference>
<organism evidence="3 4">
    <name type="scientific">Nocardia kruczakiae</name>
    <dbReference type="NCBI Taxonomy" id="261477"/>
    <lineage>
        <taxon>Bacteria</taxon>
        <taxon>Bacillati</taxon>
        <taxon>Actinomycetota</taxon>
        <taxon>Actinomycetes</taxon>
        <taxon>Mycobacteriales</taxon>
        <taxon>Nocardiaceae</taxon>
        <taxon>Nocardia</taxon>
    </lineage>
</organism>
<sequence length="153" mass="16827">MTTRGRIEELDCPCAAFVSRSRSPDLDIDFPARADRLHVVRRALRDWLQSLSIGSVQASDVILAVIEACTNSVEHGHRGDGGRIRLLGERWQGCLHIVVADTGRWKSASDSETSDRGRGMQIIRRVAAQLTIDTHRDGTIVHFAVPIATSEAS</sequence>
<proteinExistence type="predicted"/>
<dbReference type="Gene3D" id="3.30.565.10">
    <property type="entry name" value="Histidine kinase-like ATPase, C-terminal domain"/>
    <property type="match status" value="1"/>
</dbReference>
<dbReference type="PANTHER" id="PTHR35526:SF3">
    <property type="entry name" value="ANTI-SIGMA-F FACTOR RSBW"/>
    <property type="match status" value="1"/>
</dbReference>
<evidence type="ECO:0000259" key="2">
    <source>
        <dbReference type="Pfam" id="PF13581"/>
    </source>
</evidence>
<keyword evidence="4" id="KW-1185">Reference proteome</keyword>
<feature type="domain" description="Histidine kinase/HSP90-like ATPase" evidence="2">
    <location>
        <begin position="30"/>
        <end position="143"/>
    </location>
</feature>
<dbReference type="InterPro" id="IPR050267">
    <property type="entry name" value="Anti-sigma-factor_SerPK"/>
</dbReference>
<evidence type="ECO:0000256" key="1">
    <source>
        <dbReference type="ARBA" id="ARBA00022527"/>
    </source>
</evidence>
<dbReference type="SUPFAM" id="SSF55874">
    <property type="entry name" value="ATPase domain of HSP90 chaperone/DNA topoisomerase II/histidine kinase"/>
    <property type="match status" value="1"/>
</dbReference>
<dbReference type="PANTHER" id="PTHR35526">
    <property type="entry name" value="ANTI-SIGMA-F FACTOR RSBW-RELATED"/>
    <property type="match status" value="1"/>
</dbReference>
<comment type="caution">
    <text evidence="3">The sequence shown here is derived from an EMBL/GenBank/DDBJ whole genome shotgun (WGS) entry which is preliminary data.</text>
</comment>
<dbReference type="Proteomes" id="UP001251217">
    <property type="component" value="Unassembled WGS sequence"/>
</dbReference>
<dbReference type="Pfam" id="PF13581">
    <property type="entry name" value="HATPase_c_2"/>
    <property type="match status" value="1"/>
</dbReference>
<keyword evidence="1" id="KW-0418">Kinase</keyword>
<evidence type="ECO:0000313" key="3">
    <source>
        <dbReference type="EMBL" id="MDR7167456.1"/>
    </source>
</evidence>
<dbReference type="EMBL" id="JAVDWW010000001">
    <property type="protein sequence ID" value="MDR7167456.1"/>
    <property type="molecule type" value="Genomic_DNA"/>
</dbReference>
<accession>A0ABU1XBJ8</accession>
<dbReference type="CDD" id="cd16936">
    <property type="entry name" value="HATPase_RsbW-like"/>
    <property type="match status" value="1"/>
</dbReference>
<protein>
    <submittedName>
        <fullName evidence="3">Anti-sigma regulatory factor (Ser/Thr protein kinase)</fullName>
    </submittedName>
</protein>
<reference evidence="3 4" key="1">
    <citation type="submission" date="2023-07" db="EMBL/GenBank/DDBJ databases">
        <title>Sorghum-associated microbial communities from plants grown in Nebraska, USA.</title>
        <authorList>
            <person name="Schachtman D."/>
        </authorList>
    </citation>
    <scope>NUCLEOTIDE SEQUENCE [LARGE SCALE GENOMIC DNA]</scope>
    <source>
        <strain evidence="3 4">4272</strain>
    </source>
</reference>
<evidence type="ECO:0000313" key="4">
    <source>
        <dbReference type="Proteomes" id="UP001251217"/>
    </source>
</evidence>
<gene>
    <name evidence="3" type="ORF">J2W56_001174</name>
</gene>
<keyword evidence="1" id="KW-0808">Transferase</keyword>
<name>A0ABU1XBJ8_9NOCA</name>